<gene>
    <name evidence="1" type="ORF">BGI42_14465</name>
</gene>
<dbReference type="RefSeq" id="WP_069680971.1">
    <property type="nucleotide sequence ID" value="NZ_CP017253.2"/>
</dbReference>
<dbReference type="Proteomes" id="UP000094652">
    <property type="component" value="Chromosome"/>
</dbReference>
<dbReference type="EMBL" id="CP017253">
    <property type="protein sequence ID" value="AOR24849.1"/>
    <property type="molecule type" value="Genomic_DNA"/>
</dbReference>
<dbReference type="KEGG" id="ctae:BGI42_14465"/>
<protein>
    <submittedName>
        <fullName evidence="1">Uncharacterized protein</fullName>
    </submittedName>
</protein>
<evidence type="ECO:0000313" key="2">
    <source>
        <dbReference type="Proteomes" id="UP000094652"/>
    </source>
</evidence>
<keyword evidence="2" id="KW-1185">Reference proteome</keyword>
<evidence type="ECO:0000313" key="1">
    <source>
        <dbReference type="EMBL" id="AOR24849.1"/>
    </source>
</evidence>
<name>A0A1D7XNX6_9CLOT</name>
<organism evidence="1 2">
    <name type="scientific">Clostridium taeniosporum</name>
    <dbReference type="NCBI Taxonomy" id="394958"/>
    <lineage>
        <taxon>Bacteria</taxon>
        <taxon>Bacillati</taxon>
        <taxon>Bacillota</taxon>
        <taxon>Clostridia</taxon>
        <taxon>Eubacteriales</taxon>
        <taxon>Clostridiaceae</taxon>
        <taxon>Clostridium</taxon>
    </lineage>
</organism>
<accession>A0A1D7XNX6</accession>
<dbReference type="AlphaFoldDB" id="A0A1D7XNX6"/>
<reference evidence="2" key="1">
    <citation type="submission" date="2016-09" db="EMBL/GenBank/DDBJ databases">
        <title>Genomics of Clostridium taeniosporum, an organism which forms endospores with ribbon-like appendages.</title>
        <authorList>
            <person name="Walker J.R."/>
        </authorList>
    </citation>
    <scope>NUCLEOTIDE SEQUENCE [LARGE SCALE GENOMIC DNA]</scope>
    <source>
        <strain evidence="2">1/k</strain>
    </source>
</reference>
<proteinExistence type="predicted"/>
<sequence length="194" mass="22779">MKAKIINKELEDFEATFEIRRMNFDQALINYPTGSGLKTFKLKDLELIPENKVDKFLIENRQFLKIKLTKGISIFFYMALLESLEDEIDEKLVELNVLKDKYKINRRGIWEKEILILVNNKFPIEVLSSGQNFKKEGYNIIINKISEENFLNICFNEISKVEKEIEHRNRMLSGFGKAISALKAKDKNEQKLLI</sequence>
<dbReference type="OrthoDB" id="1900924at2"/>